<evidence type="ECO:0000259" key="1">
    <source>
        <dbReference type="Pfam" id="PF04073"/>
    </source>
</evidence>
<dbReference type="Proteomes" id="UP000594404">
    <property type="component" value="Chromosome"/>
</dbReference>
<dbReference type="RefSeq" id="WP_107714406.1">
    <property type="nucleotide sequence ID" value="NZ_CP049266.1"/>
</dbReference>
<dbReference type="PANTHER" id="PTHR30411:SF9">
    <property type="entry name" value="MULTIFUNCTIONAL SER_THR-TRNA DEACYLASE PROXP-Y"/>
    <property type="match status" value="1"/>
</dbReference>
<evidence type="ECO:0000313" key="2">
    <source>
        <dbReference type="EMBL" id="QPH91015.1"/>
    </source>
</evidence>
<organism evidence="2 3">
    <name type="scientific">Campylobacter concisus</name>
    <dbReference type="NCBI Taxonomy" id="199"/>
    <lineage>
        <taxon>Bacteria</taxon>
        <taxon>Pseudomonadati</taxon>
        <taxon>Campylobacterota</taxon>
        <taxon>Epsilonproteobacteria</taxon>
        <taxon>Campylobacterales</taxon>
        <taxon>Campylobacteraceae</taxon>
        <taxon>Campylobacter</taxon>
    </lineage>
</organism>
<protein>
    <recommendedName>
        <fullName evidence="1">YbaK/aminoacyl-tRNA synthetase-associated domain-containing protein</fullName>
    </recommendedName>
</protein>
<dbReference type="GO" id="GO:0002161">
    <property type="term" value="F:aminoacyl-tRNA deacylase activity"/>
    <property type="evidence" value="ECO:0007669"/>
    <property type="project" value="InterPro"/>
</dbReference>
<dbReference type="InterPro" id="IPR007214">
    <property type="entry name" value="YbaK/aa-tRNA-synth-assoc-dom"/>
</dbReference>
<dbReference type="AlphaFoldDB" id="A0A7S9RFX1"/>
<dbReference type="Gene3D" id="3.90.960.10">
    <property type="entry name" value="YbaK/aminoacyl-tRNA synthetase-associated domain"/>
    <property type="match status" value="1"/>
</dbReference>
<dbReference type="InterPro" id="IPR036754">
    <property type="entry name" value="YbaK/aa-tRNA-synt-asso_dom_sf"/>
</dbReference>
<dbReference type="Pfam" id="PF04073">
    <property type="entry name" value="tRNA_edit"/>
    <property type="match status" value="1"/>
</dbReference>
<dbReference type="SUPFAM" id="SSF55826">
    <property type="entry name" value="YbaK/ProRS associated domain"/>
    <property type="match status" value="1"/>
</dbReference>
<sequence>MSEQIFNKIHDLLGKNGAKFRVIEHESARTSEEVAKIRGTKMSQGAKALVCSIKGIDEAKFREIFKDENVLEGYLLDDEKPAMKAGKIYLLAVLPADEQADLDALTQKFDGKKASLASPDEVTTLADCVFGSVPPFSFHKNLHLVVDESLLERNEEIAFNAGLLNRSLILNAKDYARIVRPVLVKFAKEKSARLTTS</sequence>
<gene>
    <name evidence="2" type="ORF">CVT01_00160</name>
</gene>
<dbReference type="EMBL" id="CP049266">
    <property type="protein sequence ID" value="QPH91015.1"/>
    <property type="molecule type" value="Genomic_DNA"/>
</dbReference>
<dbReference type="PANTHER" id="PTHR30411">
    <property type="entry name" value="CYTOPLASMIC PROTEIN"/>
    <property type="match status" value="1"/>
</dbReference>
<evidence type="ECO:0000313" key="3">
    <source>
        <dbReference type="Proteomes" id="UP000594404"/>
    </source>
</evidence>
<accession>A0A7S9RFX1</accession>
<feature type="domain" description="YbaK/aminoacyl-tRNA synthetase-associated" evidence="1">
    <location>
        <begin position="25"/>
        <end position="177"/>
    </location>
</feature>
<proteinExistence type="predicted"/>
<name>A0A7S9RFX1_9BACT</name>
<reference evidence="2 3" key="1">
    <citation type="journal article" date="2018" name="Emerg. Microbes Infect.">
        <title>Genomic analysis of oral Campylobacter concisus strains identified a potential bacterial molecular marker associated with active Crohn's disease.</title>
        <authorList>
            <person name="Liu F."/>
            <person name="Ma R."/>
            <person name="Tay C.Y.A."/>
            <person name="Octavia S."/>
            <person name="Lan R."/>
            <person name="Chung H.K.L."/>
            <person name="Riordan S.M."/>
            <person name="Grimm M.C."/>
            <person name="Leong R.W."/>
            <person name="Tanaka M.M."/>
            <person name="Connor S."/>
            <person name="Zhang L."/>
        </authorList>
    </citation>
    <scope>NUCLEOTIDE SEQUENCE [LARGE SCALE GENOMIC DNA]</scope>
    <source>
        <strain evidence="2 3">P1CDO3</strain>
    </source>
</reference>